<dbReference type="Pfam" id="PF07589">
    <property type="entry name" value="PEP-CTERM"/>
    <property type="match status" value="1"/>
</dbReference>
<sequence length="333" mass="35283">MNSARPFGLLTCLGAVLVAVPAIAADFYESEDNNNKMQANAFGGLVAGDRILGVTTGALVYPNSGLATADYFRLSLAGLNSGIYRHRLVIDSNTPGHTGSIRGLTQTNGVINTSTDALLQQSSASTNPSRFNQWYGFGKGESLYYRVAGQSSTTDEYRVRLETVAVTPMNLGSYMAGQIVISTMNQNHSTDTDLWVYDSSFNALPGFGNDKNSILGGGTGVGDQSRLARTYAPGRYYVALSTSNLANSLASPADDDYRSGAVTDFPDMILNGGTDAGLRLTFSISGLNDSNTFSAHKGAPYDVFFGTFNVVPEPASMAALGLGVAALLRRKRK</sequence>
<keyword evidence="1" id="KW-0732">Signal</keyword>
<organism evidence="3 4">
    <name type="scientific">Candidatus Nitrosymbiomonas proteolyticus</name>
    <dbReference type="NCBI Taxonomy" id="2608984"/>
    <lineage>
        <taxon>Bacteria</taxon>
        <taxon>Bacillati</taxon>
        <taxon>Armatimonadota</taxon>
        <taxon>Armatimonadota incertae sedis</taxon>
        <taxon>Candidatus Nitrosymbiomonas</taxon>
    </lineage>
</organism>
<evidence type="ECO:0000313" key="3">
    <source>
        <dbReference type="EMBL" id="BBO24744.1"/>
    </source>
</evidence>
<protein>
    <recommendedName>
        <fullName evidence="2">Ice-binding protein C-terminal domain-containing protein</fullName>
    </recommendedName>
</protein>
<feature type="domain" description="Ice-binding protein C-terminal" evidence="2">
    <location>
        <begin position="311"/>
        <end position="332"/>
    </location>
</feature>
<dbReference type="EMBL" id="AP021858">
    <property type="protein sequence ID" value="BBO24744.1"/>
    <property type="molecule type" value="Genomic_DNA"/>
</dbReference>
<dbReference type="NCBIfam" id="TIGR02595">
    <property type="entry name" value="PEP_CTERM"/>
    <property type="match status" value="1"/>
</dbReference>
<gene>
    <name evidence="3" type="ORF">NPRO_23390</name>
</gene>
<reference evidence="3" key="1">
    <citation type="journal article" name="DNA Res.">
        <title>The physiological potential of anammox bacteria as revealed by their core genome structure.</title>
        <authorList>
            <person name="Okubo T."/>
            <person name="Toyoda A."/>
            <person name="Fukuhara K."/>
            <person name="Uchiyama I."/>
            <person name="Harigaya Y."/>
            <person name="Kuroiwa M."/>
            <person name="Suzuki T."/>
            <person name="Murakami Y."/>
            <person name="Suwa Y."/>
            <person name="Takami H."/>
        </authorList>
    </citation>
    <scope>NUCLEOTIDE SEQUENCE</scope>
    <source>
        <strain evidence="3">317325-2</strain>
    </source>
</reference>
<accession>A0A809SFE1</accession>
<proteinExistence type="predicted"/>
<feature type="chain" id="PRO_5035176250" description="Ice-binding protein C-terminal domain-containing protein" evidence="1">
    <location>
        <begin position="25"/>
        <end position="333"/>
    </location>
</feature>
<feature type="signal peptide" evidence="1">
    <location>
        <begin position="1"/>
        <end position="24"/>
    </location>
</feature>
<evidence type="ECO:0000259" key="2">
    <source>
        <dbReference type="Pfam" id="PF07589"/>
    </source>
</evidence>
<dbReference type="AlphaFoldDB" id="A0A809SFE1"/>
<evidence type="ECO:0000313" key="4">
    <source>
        <dbReference type="Proteomes" id="UP000662873"/>
    </source>
</evidence>
<dbReference type="Proteomes" id="UP000662873">
    <property type="component" value="Chromosome"/>
</dbReference>
<evidence type="ECO:0000256" key="1">
    <source>
        <dbReference type="SAM" id="SignalP"/>
    </source>
</evidence>
<name>A0A809SFE1_9BACT</name>
<dbReference type="KEGG" id="npy:NPRO_23390"/>
<dbReference type="InterPro" id="IPR013424">
    <property type="entry name" value="Ice-binding_C"/>
</dbReference>